<gene>
    <name evidence="1" type="ORF">Pint_14355</name>
</gene>
<comment type="caution">
    <text evidence="1">The sequence shown here is derived from an EMBL/GenBank/DDBJ whole genome shotgun (WGS) entry which is preliminary data.</text>
</comment>
<sequence>MCSSLKEDGVLACADSESLHIDDNSQFCIQHLIPKVASEALYWTVCHILMLLEEWVKSILQARKAVELLESRNGFYVLYMDRVTGLLAEQVGQVSSLHKLNPDLLDKLFL</sequence>
<dbReference type="EMBL" id="CM047743">
    <property type="protein sequence ID" value="KAJ0031079.1"/>
    <property type="molecule type" value="Genomic_DNA"/>
</dbReference>
<reference evidence="2" key="1">
    <citation type="journal article" date="2023" name="G3 (Bethesda)">
        <title>Genome assembly and association tests identify interacting loci associated with vigor, precocity, and sex in interspecific pistachio rootstocks.</title>
        <authorList>
            <person name="Palmer W."/>
            <person name="Jacygrad E."/>
            <person name="Sagayaradj S."/>
            <person name="Cavanaugh K."/>
            <person name="Han R."/>
            <person name="Bertier L."/>
            <person name="Beede B."/>
            <person name="Kafkas S."/>
            <person name="Golino D."/>
            <person name="Preece J."/>
            <person name="Michelmore R."/>
        </authorList>
    </citation>
    <scope>NUCLEOTIDE SEQUENCE [LARGE SCALE GENOMIC DNA]</scope>
</reference>
<accession>A0ACC0Y7K2</accession>
<name>A0ACC0Y7K2_9ROSI</name>
<evidence type="ECO:0000313" key="2">
    <source>
        <dbReference type="Proteomes" id="UP001163603"/>
    </source>
</evidence>
<organism evidence="1 2">
    <name type="scientific">Pistacia integerrima</name>
    <dbReference type="NCBI Taxonomy" id="434235"/>
    <lineage>
        <taxon>Eukaryota</taxon>
        <taxon>Viridiplantae</taxon>
        <taxon>Streptophyta</taxon>
        <taxon>Embryophyta</taxon>
        <taxon>Tracheophyta</taxon>
        <taxon>Spermatophyta</taxon>
        <taxon>Magnoliopsida</taxon>
        <taxon>eudicotyledons</taxon>
        <taxon>Gunneridae</taxon>
        <taxon>Pentapetalae</taxon>
        <taxon>rosids</taxon>
        <taxon>malvids</taxon>
        <taxon>Sapindales</taxon>
        <taxon>Anacardiaceae</taxon>
        <taxon>Pistacia</taxon>
    </lineage>
</organism>
<proteinExistence type="predicted"/>
<evidence type="ECO:0000313" key="1">
    <source>
        <dbReference type="EMBL" id="KAJ0031079.1"/>
    </source>
</evidence>
<keyword evidence="2" id="KW-1185">Reference proteome</keyword>
<protein>
    <submittedName>
        <fullName evidence="1">Uncharacterized protein</fullName>
    </submittedName>
</protein>
<dbReference type="Proteomes" id="UP001163603">
    <property type="component" value="Chromosome 8"/>
</dbReference>